<dbReference type="InterPro" id="IPR036869">
    <property type="entry name" value="J_dom_sf"/>
</dbReference>
<dbReference type="EMBL" id="AP018227">
    <property type="protein sequence ID" value="BAY84305.1"/>
    <property type="molecule type" value="Genomic_DNA"/>
</dbReference>
<feature type="compositionally biased region" description="Low complexity" evidence="1">
    <location>
        <begin position="97"/>
        <end position="121"/>
    </location>
</feature>
<dbReference type="InterPro" id="IPR001646">
    <property type="entry name" value="5peptide_repeat"/>
</dbReference>
<dbReference type="PROSITE" id="PS50076">
    <property type="entry name" value="DNAJ_2"/>
    <property type="match status" value="1"/>
</dbReference>
<dbReference type="PANTHER" id="PTHR14136">
    <property type="entry name" value="BTB_POZ DOMAIN-CONTAINING PROTEIN KCTD9"/>
    <property type="match status" value="1"/>
</dbReference>
<evidence type="ECO:0000259" key="2">
    <source>
        <dbReference type="PROSITE" id="PS50076"/>
    </source>
</evidence>
<proteinExistence type="predicted"/>
<organism evidence="3 4">
    <name type="scientific">Calothrix parasitica NIES-267</name>
    <dbReference type="NCBI Taxonomy" id="1973488"/>
    <lineage>
        <taxon>Bacteria</taxon>
        <taxon>Bacillati</taxon>
        <taxon>Cyanobacteriota</taxon>
        <taxon>Cyanophyceae</taxon>
        <taxon>Nostocales</taxon>
        <taxon>Calotrichaceae</taxon>
        <taxon>Calothrix</taxon>
    </lineage>
</organism>
<feature type="compositionally biased region" description="Polar residues" evidence="1">
    <location>
        <begin position="130"/>
        <end position="148"/>
    </location>
</feature>
<dbReference type="Pfam" id="PF00226">
    <property type="entry name" value="DnaJ"/>
    <property type="match status" value="1"/>
</dbReference>
<gene>
    <name evidence="3" type="ORF">NIES267_38010</name>
</gene>
<feature type="domain" description="J" evidence="2">
    <location>
        <begin position="6"/>
        <end position="68"/>
    </location>
</feature>
<dbReference type="InterPro" id="IPR001623">
    <property type="entry name" value="DnaJ_domain"/>
</dbReference>
<keyword evidence="3" id="KW-0346">Stress response</keyword>
<dbReference type="SUPFAM" id="SSF141571">
    <property type="entry name" value="Pentapeptide repeat-like"/>
    <property type="match status" value="1"/>
</dbReference>
<reference evidence="3 4" key="1">
    <citation type="submission" date="2017-06" db="EMBL/GenBank/DDBJ databases">
        <title>Genome sequencing of cyanobaciteial culture collection at National Institute for Environmental Studies (NIES).</title>
        <authorList>
            <person name="Hirose Y."/>
            <person name="Shimura Y."/>
            <person name="Fujisawa T."/>
            <person name="Nakamura Y."/>
            <person name="Kawachi M."/>
        </authorList>
    </citation>
    <scope>NUCLEOTIDE SEQUENCE [LARGE SCALE GENOMIC DNA]</scope>
    <source>
        <strain evidence="3 4">NIES-267</strain>
    </source>
</reference>
<dbReference type="PRINTS" id="PR00625">
    <property type="entry name" value="JDOMAIN"/>
</dbReference>
<sequence>MRELERYYRILDLEPGASLEEVNQAYRDLAFIWHPDRIPQEKHRLQEKARKKLQEINEAREKLRSIKAKYRSGPGNSASYQPKKNPAPERQYKTEWPSSPYQPKKTTTPKSSSSSSSKSNSYAPYEQKWTPKSTPNQTYQPPQQSDLSGQDFRRANLKGRDLSGRNLSYAKLNGANLSDAFMHKIILRGADLSNANLFRANLLLADMKEANLQGADLIGADLSGADLRGADLRGARIRSGDRLLVKLIGANLSGAIMPDGSIHK</sequence>
<dbReference type="SUPFAM" id="SSF46565">
    <property type="entry name" value="Chaperone J-domain"/>
    <property type="match status" value="1"/>
</dbReference>
<dbReference type="CDD" id="cd06257">
    <property type="entry name" value="DnaJ"/>
    <property type="match status" value="1"/>
</dbReference>
<dbReference type="Pfam" id="PF00805">
    <property type="entry name" value="Pentapeptide"/>
    <property type="match status" value="2"/>
</dbReference>
<accession>A0A1Z4LSS8</accession>
<dbReference type="OrthoDB" id="510365at2"/>
<protein>
    <submittedName>
        <fullName evidence="3">Heat shock protein DnaJ domain-containing protein</fullName>
    </submittedName>
</protein>
<dbReference type="Proteomes" id="UP000218418">
    <property type="component" value="Chromosome"/>
</dbReference>
<dbReference type="PANTHER" id="PTHR14136:SF17">
    <property type="entry name" value="BTB_POZ DOMAIN-CONTAINING PROTEIN KCTD9"/>
    <property type="match status" value="1"/>
</dbReference>
<evidence type="ECO:0000313" key="3">
    <source>
        <dbReference type="EMBL" id="BAY84305.1"/>
    </source>
</evidence>
<name>A0A1Z4LSS8_9CYAN</name>
<dbReference type="Gene3D" id="1.10.287.110">
    <property type="entry name" value="DnaJ domain"/>
    <property type="match status" value="1"/>
</dbReference>
<dbReference type="SMART" id="SM00271">
    <property type="entry name" value="DnaJ"/>
    <property type="match status" value="1"/>
</dbReference>
<evidence type="ECO:0000256" key="1">
    <source>
        <dbReference type="SAM" id="MobiDB-lite"/>
    </source>
</evidence>
<keyword evidence="4" id="KW-1185">Reference proteome</keyword>
<evidence type="ECO:0000313" key="4">
    <source>
        <dbReference type="Proteomes" id="UP000218418"/>
    </source>
</evidence>
<feature type="region of interest" description="Disordered" evidence="1">
    <location>
        <begin position="66"/>
        <end position="149"/>
    </location>
</feature>
<dbReference type="AlphaFoldDB" id="A0A1Z4LSS8"/>
<dbReference type="Gene3D" id="2.160.20.80">
    <property type="entry name" value="E3 ubiquitin-protein ligase SopA"/>
    <property type="match status" value="1"/>
</dbReference>
<dbReference type="InterPro" id="IPR051082">
    <property type="entry name" value="Pentapeptide-BTB/POZ_domain"/>
</dbReference>